<proteinExistence type="predicted"/>
<evidence type="ECO:0000313" key="1">
    <source>
        <dbReference type="EMBL" id="AYD39182.1"/>
    </source>
</evidence>
<organism evidence="1 2">
    <name type="scientific">Clostridium fermenticellae</name>
    <dbReference type="NCBI Taxonomy" id="2068654"/>
    <lineage>
        <taxon>Bacteria</taxon>
        <taxon>Bacillati</taxon>
        <taxon>Bacillota</taxon>
        <taxon>Clostridia</taxon>
        <taxon>Eubacteriales</taxon>
        <taxon>Clostridiaceae</taxon>
        <taxon>Clostridium</taxon>
    </lineage>
</organism>
<keyword evidence="2" id="KW-1185">Reference proteome</keyword>
<dbReference type="Proteomes" id="UP000266301">
    <property type="component" value="Chromosome"/>
</dbReference>
<gene>
    <name evidence="1" type="ORF">D4Z93_00835</name>
</gene>
<reference evidence="1 2" key="1">
    <citation type="journal article" date="2019" name="Int. J. Syst. Evol. Microbiol.">
        <title>Clostridium fermenticellae sp. nov., isolated from the mud in a fermentation cellar for the production of the Chinese liquor, baijiu.</title>
        <authorList>
            <person name="Xu P.X."/>
            <person name="Chai L.J."/>
            <person name="Qiu T."/>
            <person name="Zhang X.J."/>
            <person name="Lu Z.M."/>
            <person name="Xiao C."/>
            <person name="Wang S.T."/>
            <person name="Shen C.H."/>
            <person name="Shi J.S."/>
            <person name="Xu Z.H."/>
        </authorList>
    </citation>
    <scope>NUCLEOTIDE SEQUENCE [LARGE SCALE GENOMIC DNA]</scope>
    <source>
        <strain evidence="1 2">JN500901</strain>
    </source>
</reference>
<dbReference type="AlphaFoldDB" id="A0A386H0I2"/>
<dbReference type="KEGG" id="cfer:D4Z93_00835"/>
<name>A0A386H0I2_9CLOT</name>
<protein>
    <submittedName>
        <fullName evidence="1">Ribose-5-phosphate isomerase</fullName>
    </submittedName>
</protein>
<evidence type="ECO:0000313" key="2">
    <source>
        <dbReference type="Proteomes" id="UP000266301"/>
    </source>
</evidence>
<keyword evidence="1" id="KW-0413">Isomerase</keyword>
<accession>A0A386H0I2</accession>
<dbReference type="OrthoDB" id="1930532at2"/>
<sequence length="100" mass="12290">MKGYFEDKGVKYERIIEILCRYKNIGRGELMEILKDKECKYLLFLLVKKYRCCDMNMLIRDFPDMDKKNMKNSMRKAEEKLLINKRIRDMYFEAEELIEK</sequence>
<dbReference type="RefSeq" id="WP_119969893.1">
    <property type="nucleotide sequence ID" value="NZ_CP032416.1"/>
</dbReference>
<dbReference type="GO" id="GO:0016853">
    <property type="term" value="F:isomerase activity"/>
    <property type="evidence" value="ECO:0007669"/>
    <property type="project" value="UniProtKB-KW"/>
</dbReference>
<dbReference type="EMBL" id="CP032416">
    <property type="protein sequence ID" value="AYD39182.1"/>
    <property type="molecule type" value="Genomic_DNA"/>
</dbReference>